<evidence type="ECO:0000313" key="1">
    <source>
        <dbReference type="EMBL" id="MCS2161075.1"/>
    </source>
</evidence>
<proteinExistence type="predicted"/>
<organism evidence="1 2">
    <name type="scientific">Scandinavium hiltneri</name>
    <dbReference type="NCBI Taxonomy" id="2926519"/>
    <lineage>
        <taxon>Bacteria</taxon>
        <taxon>Pseudomonadati</taxon>
        <taxon>Pseudomonadota</taxon>
        <taxon>Gammaproteobacteria</taxon>
        <taxon>Enterobacterales</taxon>
        <taxon>Enterobacteriaceae</taxon>
        <taxon>Scandinavium</taxon>
    </lineage>
</organism>
<evidence type="ECO:0000313" key="2">
    <source>
        <dbReference type="Proteomes" id="UP001205357"/>
    </source>
</evidence>
<sequence length="106" mass="12334">MHVIAQKALKDAAGKFPEHKIELAALGLTIAKGYFKTPEALRAQVPSLDNFKYLDKHYVVDIGHNGLRLIAMIFFDSQKFYIRHIFSHKEYDMFTANWRIKGKHSW</sequence>
<dbReference type="Pfam" id="PF09907">
    <property type="entry name" value="HigB_toxin"/>
    <property type="match status" value="1"/>
</dbReference>
<dbReference type="Proteomes" id="UP001205357">
    <property type="component" value="Unassembled WGS sequence"/>
</dbReference>
<accession>A0ABT2DZU2</accession>
<keyword evidence="2" id="KW-1185">Reference proteome</keyword>
<dbReference type="EMBL" id="JALIGE010000071">
    <property type="protein sequence ID" value="MCS2161075.1"/>
    <property type="molecule type" value="Genomic_DNA"/>
</dbReference>
<comment type="caution">
    <text evidence="1">The sequence shown here is derived from an EMBL/GenBank/DDBJ whole genome shotgun (WGS) entry which is preliminary data.</text>
</comment>
<protein>
    <submittedName>
        <fullName evidence="1">Type II toxin-antitoxin system HigB family toxin</fullName>
    </submittedName>
</protein>
<name>A0ABT2DZU2_9ENTR</name>
<reference evidence="1 2" key="1">
    <citation type="submission" date="2022-04" db="EMBL/GenBank/DDBJ databases">
        <title>Proposal of a three novel species of Scandinavium, Scandinavium hiltneri, Scandinavium manionii, Scandinavium tedordense.</title>
        <authorList>
            <person name="Maddock D.W."/>
            <person name="Brady C.L."/>
            <person name="Denman S."/>
            <person name="Arnold D."/>
        </authorList>
    </citation>
    <scope>NUCLEOTIDE SEQUENCE [LARGE SCALE GENOMIC DNA]</scope>
    <source>
        <strain evidence="1 2">H11S7</strain>
    </source>
</reference>
<dbReference type="RefSeq" id="WP_258987660.1">
    <property type="nucleotide sequence ID" value="NZ_JALIGE010000071.1"/>
</dbReference>
<dbReference type="InterPro" id="IPR018669">
    <property type="entry name" value="Toxin_HigB"/>
</dbReference>
<gene>
    <name evidence="1" type="ORF">MUU47_08040</name>
</gene>